<dbReference type="RefSeq" id="WP_264139451.1">
    <property type="nucleotide sequence ID" value="NZ_JAOYOD010000001.1"/>
</dbReference>
<keyword evidence="1" id="KW-0472">Membrane</keyword>
<evidence type="ECO:0000313" key="3">
    <source>
        <dbReference type="Proteomes" id="UP001300692"/>
    </source>
</evidence>
<keyword evidence="3" id="KW-1185">Reference proteome</keyword>
<proteinExistence type="predicted"/>
<sequence>MLTIGIILVIVGVILYFLRPQLAEENVFEGEQKVRSKAPPFLLMFSQKFAAIIASVGLLIALLPYLFFWADATEQYFLVYPTGNTSVVTTQGVKFRGFAKITPWQKYIDVKVVDEGRRSADIEGAMDPIPIRFIDQVTATVYISCRFQLPLDEESFETLAIKFRSMSNLVNNTLVPTVREQTNNTGYMFAAQDYISGEAQSFRQTLDEQLKDGAYAVEKLENRDTIFMEIQNEGDRMIKEIQTSYTVNKILINGVPKRISHEITENNIIVSQVIVDDVVLESTFKKRLEAQRDESAKRQLEQQKIETAKSSQQRIIAEGERDKAAERVTQEKEQVKQLIAIETKLKQEKTNKELAAIALETERLKSQQRKVAAEAKAYENAKLVSAGLTPQEKAEWQYKTAVGVAKEISNIHFPQTMITGGQGKSGTPLESLIGAAMAKQLLGDENGKTKGF</sequence>
<dbReference type="EMBL" id="JAOYOD010000001">
    <property type="protein sequence ID" value="MCV9388577.1"/>
    <property type="molecule type" value="Genomic_DNA"/>
</dbReference>
<keyword evidence="1" id="KW-1133">Transmembrane helix</keyword>
<protein>
    <recommendedName>
        <fullName evidence="4">SPFH domain / Band 7 family protein</fullName>
    </recommendedName>
</protein>
<comment type="caution">
    <text evidence="2">The sequence shown here is derived from an EMBL/GenBank/DDBJ whole genome shotgun (WGS) entry which is preliminary data.</text>
</comment>
<evidence type="ECO:0000313" key="2">
    <source>
        <dbReference type="EMBL" id="MCV9388577.1"/>
    </source>
</evidence>
<accession>A0ABT3CY58</accession>
<gene>
    <name evidence="2" type="ORF">N7U62_17965</name>
</gene>
<feature type="transmembrane region" description="Helical" evidence="1">
    <location>
        <begin position="47"/>
        <end position="68"/>
    </location>
</feature>
<evidence type="ECO:0000256" key="1">
    <source>
        <dbReference type="SAM" id="Phobius"/>
    </source>
</evidence>
<name>A0ABT3CY58_9BACT</name>
<organism evidence="2 3">
    <name type="scientific">Reichenbachiella ulvae</name>
    <dbReference type="NCBI Taxonomy" id="2980104"/>
    <lineage>
        <taxon>Bacteria</taxon>
        <taxon>Pseudomonadati</taxon>
        <taxon>Bacteroidota</taxon>
        <taxon>Cytophagia</taxon>
        <taxon>Cytophagales</taxon>
        <taxon>Reichenbachiellaceae</taxon>
        <taxon>Reichenbachiella</taxon>
    </lineage>
</organism>
<evidence type="ECO:0008006" key="4">
    <source>
        <dbReference type="Google" id="ProtNLM"/>
    </source>
</evidence>
<reference evidence="2 3" key="1">
    <citation type="submission" date="2022-10" db="EMBL/GenBank/DDBJ databases">
        <title>Comparative genomics and taxonomic characterization of three novel marine species of genus Reichenbachiella exhibiting antioxidant and polysaccharide degradation activities.</title>
        <authorList>
            <person name="Muhammad N."/>
            <person name="Lee Y.-J."/>
            <person name="Ko J."/>
            <person name="Kim S.-G."/>
        </authorList>
    </citation>
    <scope>NUCLEOTIDE SEQUENCE [LARGE SCALE GENOMIC DNA]</scope>
    <source>
        <strain evidence="2 3">ABR2-5</strain>
    </source>
</reference>
<dbReference type="Proteomes" id="UP001300692">
    <property type="component" value="Unassembled WGS sequence"/>
</dbReference>
<keyword evidence="1" id="KW-0812">Transmembrane</keyword>